<protein>
    <recommendedName>
        <fullName evidence="1">Receptor expression-enhancing protein</fullName>
    </recommendedName>
</protein>
<keyword evidence="1" id="KW-0812">Transmembrane</keyword>
<comment type="subcellular location">
    <subcellularLocation>
        <location evidence="1">Membrane</location>
        <topology evidence="1">Multi-pass membrane protein</topology>
    </subcellularLocation>
</comment>
<evidence type="ECO:0000256" key="2">
    <source>
        <dbReference type="SAM" id="MobiDB-lite"/>
    </source>
</evidence>
<evidence type="ECO:0000313" key="4">
    <source>
        <dbReference type="Proteomes" id="UP000549394"/>
    </source>
</evidence>
<dbReference type="GO" id="GO:0005881">
    <property type="term" value="C:cytoplasmic microtubule"/>
    <property type="evidence" value="ECO:0007669"/>
    <property type="project" value="TreeGrafter"/>
</dbReference>
<dbReference type="PANTHER" id="PTHR12300">
    <property type="entry name" value="HVA22-LIKE PROTEINS"/>
    <property type="match status" value="1"/>
</dbReference>
<comment type="similarity">
    <text evidence="1">Belongs to the DP1 family.</text>
</comment>
<dbReference type="GO" id="GO:0071786">
    <property type="term" value="P:endoplasmic reticulum tubular network organization"/>
    <property type="evidence" value="ECO:0007669"/>
    <property type="project" value="TreeGrafter"/>
</dbReference>
<sequence>MISALVSRFVILVFGTLYPAYASYKAIKTRNTKEYLKWMMYWVIFALFTCAETVADLFVCWLPFYYELKIVFIIWLLSPATQGSKIIYKKIVHRQLAKHEEEIDTYIEQASDKGYSALLEIGSRGLSYATNVVLTTAMKGQTAVADHLRRSYSLNDVGSNQLFEGPSPTDSEIVIERKQKKERTKKQSAKASSDLSSVDEEDDDDSKISSSKRQLQNTYSLEEKICNATGDSNVKQRWKRRSGDD</sequence>
<evidence type="ECO:0000313" key="3">
    <source>
        <dbReference type="EMBL" id="CAD5113141.1"/>
    </source>
</evidence>
<feature type="compositionally biased region" description="Basic residues" evidence="2">
    <location>
        <begin position="236"/>
        <end position="245"/>
    </location>
</feature>
<accession>A0A7I8VA78</accession>
<dbReference type="Proteomes" id="UP000549394">
    <property type="component" value="Unassembled WGS sequence"/>
</dbReference>
<dbReference type="Pfam" id="PF03134">
    <property type="entry name" value="TB2_DP1_HVA22"/>
    <property type="match status" value="1"/>
</dbReference>
<keyword evidence="4" id="KW-1185">Reference proteome</keyword>
<evidence type="ECO:0000256" key="1">
    <source>
        <dbReference type="RuleBase" id="RU362006"/>
    </source>
</evidence>
<dbReference type="AlphaFoldDB" id="A0A7I8VA78"/>
<comment type="caution">
    <text evidence="3">The sequence shown here is derived from an EMBL/GenBank/DDBJ whole genome shotgun (WGS) entry which is preliminary data.</text>
</comment>
<feature type="region of interest" description="Disordered" evidence="2">
    <location>
        <begin position="178"/>
        <end position="245"/>
    </location>
</feature>
<feature type="transmembrane region" description="Helical" evidence="1">
    <location>
        <begin position="6"/>
        <end position="27"/>
    </location>
</feature>
<feature type="transmembrane region" description="Helical" evidence="1">
    <location>
        <begin position="39"/>
        <end position="64"/>
    </location>
</feature>
<proteinExistence type="inferred from homology"/>
<keyword evidence="1" id="KW-1133">Transmembrane helix</keyword>
<reference evidence="3 4" key="1">
    <citation type="submission" date="2020-08" db="EMBL/GenBank/DDBJ databases">
        <authorList>
            <person name="Hejnol A."/>
        </authorList>
    </citation>
    <scope>NUCLEOTIDE SEQUENCE [LARGE SCALE GENOMIC DNA]</scope>
</reference>
<dbReference type="InterPro" id="IPR004345">
    <property type="entry name" value="TB2_DP1_HVA22"/>
</dbReference>
<dbReference type="GO" id="GO:0071782">
    <property type="term" value="C:endoplasmic reticulum tubular network"/>
    <property type="evidence" value="ECO:0007669"/>
    <property type="project" value="TreeGrafter"/>
</dbReference>
<dbReference type="OrthoDB" id="10009287at2759"/>
<keyword evidence="1" id="KW-0472">Membrane</keyword>
<organism evidence="3 4">
    <name type="scientific">Dimorphilus gyrociliatus</name>
    <dbReference type="NCBI Taxonomy" id="2664684"/>
    <lineage>
        <taxon>Eukaryota</taxon>
        <taxon>Metazoa</taxon>
        <taxon>Spiralia</taxon>
        <taxon>Lophotrochozoa</taxon>
        <taxon>Annelida</taxon>
        <taxon>Polychaeta</taxon>
        <taxon>Polychaeta incertae sedis</taxon>
        <taxon>Dinophilidae</taxon>
        <taxon>Dimorphilus</taxon>
    </lineage>
</organism>
<gene>
    <name evidence="3" type="ORF">DGYR_LOCUS2178</name>
</gene>
<dbReference type="GO" id="GO:0008017">
    <property type="term" value="F:microtubule binding"/>
    <property type="evidence" value="ECO:0007669"/>
    <property type="project" value="TreeGrafter"/>
</dbReference>
<name>A0A7I8VA78_9ANNE</name>
<dbReference type="PANTHER" id="PTHR12300:SF117">
    <property type="entry name" value="LP05237P-RELATED"/>
    <property type="match status" value="1"/>
</dbReference>
<dbReference type="EMBL" id="CAJFCJ010000003">
    <property type="protein sequence ID" value="CAD5113141.1"/>
    <property type="molecule type" value="Genomic_DNA"/>
</dbReference>
<dbReference type="GO" id="GO:0005789">
    <property type="term" value="C:endoplasmic reticulum membrane"/>
    <property type="evidence" value="ECO:0007669"/>
    <property type="project" value="TreeGrafter"/>
</dbReference>